<dbReference type="GeneID" id="25144147"/>
<gene>
    <name evidence="3" type="ORF">HALLA_06520</name>
</gene>
<feature type="transmembrane region" description="Helical" evidence="2">
    <location>
        <begin position="38"/>
        <end position="61"/>
    </location>
</feature>
<evidence type="ECO:0000313" key="3">
    <source>
        <dbReference type="EMBL" id="AHG00768.1"/>
    </source>
</evidence>
<dbReference type="RefSeq" id="WP_049951758.1">
    <property type="nucleotide sequence ID" value="NZ_CP007055.1"/>
</dbReference>
<evidence type="ECO:0000256" key="2">
    <source>
        <dbReference type="SAM" id="Phobius"/>
    </source>
</evidence>
<accession>W0JUP5</accession>
<keyword evidence="2" id="KW-0472">Membrane</keyword>
<reference evidence="3 4" key="1">
    <citation type="submission" date="2014-01" db="EMBL/GenBank/DDBJ databases">
        <authorList>
            <consortium name="DOE Joint Genome Institute"/>
            <person name="Anderson I."/>
            <person name="Huntemann M."/>
            <person name="Han J."/>
            <person name="Chen A."/>
            <person name="Kyrpides N."/>
            <person name="Mavromatis K."/>
            <person name="Markowitz V."/>
            <person name="Palaniappan K."/>
            <person name="Ivanova N."/>
            <person name="Schaumberg A."/>
            <person name="Pati A."/>
            <person name="Liolios K."/>
            <person name="Nordberg H.P."/>
            <person name="Cantor M.N."/>
            <person name="Hua S.X."/>
            <person name="Woyke T."/>
        </authorList>
    </citation>
    <scope>NUCLEOTIDE SEQUENCE [LARGE SCALE GENOMIC DNA]</scope>
    <source>
        <strain evidence="3 4">XH-48</strain>
    </source>
</reference>
<dbReference type="Proteomes" id="UP000019024">
    <property type="component" value="Chromosome"/>
</dbReference>
<dbReference type="KEGG" id="hlr:HALLA_06520"/>
<sequence>MSCDCPYPDSESDPDADSEPIPDTCGRPLLESHRAHRWLSVIELLLSVATFVLSLSVALGWL</sequence>
<protein>
    <submittedName>
        <fullName evidence="3">Uncharacterized protein</fullName>
    </submittedName>
</protein>
<evidence type="ECO:0000313" key="4">
    <source>
        <dbReference type="Proteomes" id="UP000019024"/>
    </source>
</evidence>
<dbReference type="EMBL" id="CP007055">
    <property type="protein sequence ID" value="AHG00768.1"/>
    <property type="molecule type" value="Genomic_DNA"/>
</dbReference>
<proteinExistence type="predicted"/>
<feature type="region of interest" description="Disordered" evidence="1">
    <location>
        <begin position="1"/>
        <end position="24"/>
    </location>
</feature>
<dbReference type="HOGENOM" id="CLU_2893128_0_0_2"/>
<dbReference type="AlphaFoldDB" id="W0JUP5"/>
<evidence type="ECO:0000256" key="1">
    <source>
        <dbReference type="SAM" id="MobiDB-lite"/>
    </source>
</evidence>
<keyword evidence="4" id="KW-1185">Reference proteome</keyword>
<organism evidence="3 4">
    <name type="scientific">Halostagnicola larsenii XH-48</name>
    <dbReference type="NCBI Taxonomy" id="797299"/>
    <lineage>
        <taxon>Archaea</taxon>
        <taxon>Methanobacteriati</taxon>
        <taxon>Methanobacteriota</taxon>
        <taxon>Stenosarchaea group</taxon>
        <taxon>Halobacteria</taxon>
        <taxon>Halobacteriales</taxon>
        <taxon>Natrialbaceae</taxon>
        <taxon>Halostagnicola</taxon>
    </lineage>
</organism>
<feature type="compositionally biased region" description="Acidic residues" evidence="1">
    <location>
        <begin position="10"/>
        <end position="20"/>
    </location>
</feature>
<keyword evidence="2" id="KW-1133">Transmembrane helix</keyword>
<keyword evidence="2" id="KW-0812">Transmembrane</keyword>
<name>W0JUP5_9EURY</name>